<reference evidence="1 2" key="1">
    <citation type="submission" date="2024-09" db="EMBL/GenBank/DDBJ databases">
        <title>Rethinking Asexuality: The Enigmatic Case of Functional Sexual Genes in Lepraria (Stereocaulaceae).</title>
        <authorList>
            <person name="Doellman M."/>
            <person name="Sun Y."/>
            <person name="Barcenas-Pena A."/>
            <person name="Lumbsch H.T."/>
            <person name="Grewe F."/>
        </authorList>
    </citation>
    <scope>NUCLEOTIDE SEQUENCE [LARGE SCALE GENOMIC DNA]</scope>
    <source>
        <strain evidence="1 2">Grewe 0041</strain>
    </source>
</reference>
<organism evidence="1 2">
    <name type="scientific">Lepraria finkii</name>
    <dbReference type="NCBI Taxonomy" id="1340010"/>
    <lineage>
        <taxon>Eukaryota</taxon>
        <taxon>Fungi</taxon>
        <taxon>Dikarya</taxon>
        <taxon>Ascomycota</taxon>
        <taxon>Pezizomycotina</taxon>
        <taxon>Lecanoromycetes</taxon>
        <taxon>OSLEUM clade</taxon>
        <taxon>Lecanoromycetidae</taxon>
        <taxon>Lecanorales</taxon>
        <taxon>Lecanorineae</taxon>
        <taxon>Stereocaulaceae</taxon>
        <taxon>Lepraria</taxon>
    </lineage>
</organism>
<accession>A0ABR4AZW2</accession>
<proteinExistence type="predicted"/>
<name>A0ABR4AZW2_9LECA</name>
<keyword evidence="2" id="KW-1185">Reference proteome</keyword>
<comment type="caution">
    <text evidence="1">The sequence shown here is derived from an EMBL/GenBank/DDBJ whole genome shotgun (WGS) entry which is preliminary data.</text>
</comment>
<dbReference type="Proteomes" id="UP001590951">
    <property type="component" value="Unassembled WGS sequence"/>
</dbReference>
<protein>
    <submittedName>
        <fullName evidence="1">Uncharacterized protein</fullName>
    </submittedName>
</protein>
<evidence type="ECO:0000313" key="2">
    <source>
        <dbReference type="Proteomes" id="UP001590951"/>
    </source>
</evidence>
<sequence length="301" mass="35529">MCATVKRNDPEMRRFLQYLAMHTWVVVVIWDAKTGKIVTQTPKNQMWLNREKSGLGRASENEWTAVSENVLRNYRNEDLTQTTSSSQKDPRKNETLYWKIHRWGDYPIDWDVPVRHVIAKLYKVGFISNTFSSRIPGRAMAVKEGDQDRDFYFDFRQMIDGIVFPRDVEQPPSVEYLLLTAREFAKTNLSARFALLRLWEAPHFYPLMMGPEKRELTPVTDTLGRAWERKIVPKDMPYSEISMHHSARLRIQPYGRLLAERVRVRRNLYLLMGQDEEDMMKYATATAFVTQTEPWKLEMDL</sequence>
<dbReference type="EMBL" id="JBHFEH010000038">
    <property type="protein sequence ID" value="KAL2051179.1"/>
    <property type="molecule type" value="Genomic_DNA"/>
</dbReference>
<evidence type="ECO:0000313" key="1">
    <source>
        <dbReference type="EMBL" id="KAL2051179.1"/>
    </source>
</evidence>
<gene>
    <name evidence="1" type="ORF">ABVK25_008608</name>
</gene>